<feature type="domain" description="AMP-dependent synthetase/ligase" evidence="4">
    <location>
        <begin position="14"/>
        <end position="436"/>
    </location>
</feature>
<dbReference type="PROSITE" id="PS00455">
    <property type="entry name" value="AMP_BINDING"/>
    <property type="match status" value="1"/>
</dbReference>
<evidence type="ECO:0000259" key="4">
    <source>
        <dbReference type="Pfam" id="PF00501"/>
    </source>
</evidence>
<sequence length="606" mass="67374">MLNLPELTLPQMLRERARTDAARVAIRQKDFGIWKPFTWAQYFERACHFGLGLRALGLPDGGHVGVISENRIEWVLTQMGAGLVGAVTVGVYPTSPSSEVAYVVGHADIEIIVCEDQEQTDKVLETLAELPRLKKIVVMETKGLRSFAPEVRGLIVPFDEVEQLGQRSGRLQDVEATLARQKLDDIGLMIYTSGSTGKPKGAMVSYRNIRGVVPGIVDRLQLSHETTHLSYLPLCHVAEQMLTTFVPLYVGSQVNFGESIRTVQEDLREIAPTMFLGVPRIWEKMHAAINIKLQETGRLRRALFRKAYAACQPLAEKPRARWSIGDMFTYTASYWLVFRALQNFIGLREAKVALTGAAPIPPDVVRFFRVLGVPLVEVYGLTESTGMVTGHKLHDVVVGTVGVPTHGVEWRIAKSGDDAVGGEFQIKGEMVFAGYYKNPEATAQSIVDGWLHTGDVVRLQDGQIKIVDRLKDIMITAGGKNLTPSEIENTMKASPYIKECVIVAEGRKFVGALVMLDYETVGKWAEAQRIPFTHFRSLVETPEVRALIDAEIATGNARLAQVAQIRKFHMLTKELDHDDGEVTATMKVRRSSIYKTYAAEIEALYR</sequence>
<keyword evidence="2" id="KW-0276">Fatty acid metabolism</keyword>
<dbReference type="GO" id="GO:0004467">
    <property type="term" value="F:long-chain fatty acid-CoA ligase activity"/>
    <property type="evidence" value="ECO:0007669"/>
    <property type="project" value="TreeGrafter"/>
</dbReference>
<evidence type="ECO:0000256" key="3">
    <source>
        <dbReference type="ARBA" id="ARBA00023098"/>
    </source>
</evidence>
<dbReference type="InterPro" id="IPR020845">
    <property type="entry name" value="AMP-binding_CS"/>
</dbReference>
<dbReference type="Pfam" id="PF00501">
    <property type="entry name" value="AMP-binding"/>
    <property type="match status" value="1"/>
</dbReference>
<dbReference type="AlphaFoldDB" id="A0A240U6A1"/>
<dbReference type="PANTHER" id="PTHR43272">
    <property type="entry name" value="LONG-CHAIN-FATTY-ACID--COA LIGASE"/>
    <property type="match status" value="1"/>
</dbReference>
<dbReference type="RefSeq" id="WP_094098980.1">
    <property type="nucleotide sequence ID" value="NZ_CP021361.1"/>
</dbReference>
<keyword evidence="3" id="KW-0443">Lipid metabolism</keyword>
<organism evidence="5 6">
    <name type="scientific">Acidovorax carolinensis</name>
    <dbReference type="NCBI Taxonomy" id="553814"/>
    <lineage>
        <taxon>Bacteria</taxon>
        <taxon>Pseudomonadati</taxon>
        <taxon>Pseudomonadota</taxon>
        <taxon>Betaproteobacteria</taxon>
        <taxon>Burkholderiales</taxon>
        <taxon>Comamonadaceae</taxon>
        <taxon>Acidovorax</taxon>
    </lineage>
</organism>
<keyword evidence="1 5" id="KW-0436">Ligase</keyword>
<name>A0A240U6A1_9BURK</name>
<evidence type="ECO:0000313" key="6">
    <source>
        <dbReference type="Proteomes" id="UP000194432"/>
    </source>
</evidence>
<dbReference type="Proteomes" id="UP000194432">
    <property type="component" value="Chromosome 1"/>
</dbReference>
<reference evidence="5 6" key="1">
    <citation type="submission" date="2017-05" db="EMBL/GenBank/DDBJ databases">
        <title>Polyphasic characterization of four soil-derived phenanthrene-degrading Acidovorax strains and proposal of Acidovorax phenanthrenivorans sp. nov.</title>
        <authorList>
            <person name="Singleton D.R."/>
            <person name="Lee J."/>
            <person name="Dickey A.N."/>
            <person name="Stroud A."/>
            <person name="Scholl E.H."/>
            <person name="Wright F.A."/>
            <person name="Aitken M.D."/>
        </authorList>
    </citation>
    <scope>NUCLEOTIDE SEQUENCE [LARGE SCALE GENOMIC DNA]</scope>
    <source>
        <strain evidence="5">NA3</strain>
    </source>
</reference>
<keyword evidence="6" id="KW-1185">Reference proteome</keyword>
<dbReference type="Gene3D" id="3.40.50.12780">
    <property type="entry name" value="N-terminal domain of ligase-like"/>
    <property type="match status" value="1"/>
</dbReference>
<dbReference type="InterPro" id="IPR000873">
    <property type="entry name" value="AMP-dep_synth/lig_dom"/>
</dbReference>
<dbReference type="SUPFAM" id="SSF56801">
    <property type="entry name" value="Acetyl-CoA synthetase-like"/>
    <property type="match status" value="1"/>
</dbReference>
<dbReference type="InterPro" id="IPR042099">
    <property type="entry name" value="ANL_N_sf"/>
</dbReference>
<dbReference type="KEGG" id="acin:CBP34_00130"/>
<dbReference type="Pfam" id="PF23562">
    <property type="entry name" value="AMP-binding_C_3"/>
    <property type="match status" value="1"/>
</dbReference>
<accession>A0A240U6A1</accession>
<evidence type="ECO:0000313" key="5">
    <source>
        <dbReference type="EMBL" id="ART53389.1"/>
    </source>
</evidence>
<dbReference type="PANTHER" id="PTHR43272:SF32">
    <property type="entry name" value="AMP-DEPENDENT SYNTHETASE_LIGASE DOMAIN-CONTAINING PROTEIN"/>
    <property type="match status" value="1"/>
</dbReference>
<evidence type="ECO:0000256" key="1">
    <source>
        <dbReference type="ARBA" id="ARBA00022598"/>
    </source>
</evidence>
<dbReference type="GO" id="GO:0016020">
    <property type="term" value="C:membrane"/>
    <property type="evidence" value="ECO:0007669"/>
    <property type="project" value="TreeGrafter"/>
</dbReference>
<protein>
    <submittedName>
        <fullName evidence="5">Long-chain fatty acid--CoA ligase</fullName>
    </submittedName>
</protein>
<proteinExistence type="predicted"/>
<evidence type="ECO:0000256" key="2">
    <source>
        <dbReference type="ARBA" id="ARBA00022832"/>
    </source>
</evidence>
<dbReference type="EMBL" id="CP021361">
    <property type="protein sequence ID" value="ART53389.1"/>
    <property type="molecule type" value="Genomic_DNA"/>
</dbReference>
<gene>
    <name evidence="5" type="ORF">CBP34_00130</name>
</gene>